<evidence type="ECO:0000313" key="2">
    <source>
        <dbReference type="EMBL" id="SJM51994.1"/>
    </source>
</evidence>
<dbReference type="PROSITE" id="PS51186">
    <property type="entry name" value="GNAT"/>
    <property type="match status" value="1"/>
</dbReference>
<dbReference type="GO" id="GO:0016747">
    <property type="term" value="F:acyltransferase activity, transferring groups other than amino-acyl groups"/>
    <property type="evidence" value="ECO:0007669"/>
    <property type="project" value="InterPro"/>
</dbReference>
<organism evidence="2 3">
    <name type="scientific">Arthrobacter rhombi</name>
    <dbReference type="NCBI Taxonomy" id="71253"/>
    <lineage>
        <taxon>Bacteria</taxon>
        <taxon>Bacillati</taxon>
        <taxon>Actinomycetota</taxon>
        <taxon>Actinomycetes</taxon>
        <taxon>Micrococcales</taxon>
        <taxon>Micrococcaceae</taxon>
        <taxon>Arthrobacter</taxon>
    </lineage>
</organism>
<gene>
    <name evidence="2" type="ORF">FM101_02660</name>
</gene>
<evidence type="ECO:0000259" key="1">
    <source>
        <dbReference type="PROSITE" id="PS51186"/>
    </source>
</evidence>
<dbReference type="Pfam" id="PF00583">
    <property type="entry name" value="Acetyltransf_1"/>
    <property type="match status" value="1"/>
</dbReference>
<dbReference type="SUPFAM" id="SSF55729">
    <property type="entry name" value="Acyl-CoA N-acyltransferases (Nat)"/>
    <property type="match status" value="1"/>
</dbReference>
<accession>A0A1R4F7X2</accession>
<sequence length="118" mass="13401">MTNISIRWVGDPPTASSGWLAAFTEDGTNVGEASYRSWEEDSRLTYLGDFIVDPEYRKHGIAKDMMCTVFDHLGRERQYIVSLTGNLGRMFMEAVASEKDAPKIFELHEDGTTYRPMN</sequence>
<keyword evidence="3" id="KW-1185">Reference proteome</keyword>
<dbReference type="EMBL" id="FUHW01000013">
    <property type="protein sequence ID" value="SJM51994.1"/>
    <property type="molecule type" value="Genomic_DNA"/>
</dbReference>
<protein>
    <recommendedName>
        <fullName evidence="1">N-acetyltransferase domain-containing protein</fullName>
    </recommendedName>
</protein>
<dbReference type="InterPro" id="IPR000182">
    <property type="entry name" value="GNAT_dom"/>
</dbReference>
<dbReference type="Proteomes" id="UP000195913">
    <property type="component" value="Unassembled WGS sequence"/>
</dbReference>
<dbReference type="AlphaFoldDB" id="A0A1R4F7X2"/>
<dbReference type="RefSeq" id="WP_086995045.1">
    <property type="nucleotide sequence ID" value="NZ_FUHW01000013.1"/>
</dbReference>
<name>A0A1R4F7X2_9MICC</name>
<feature type="domain" description="N-acetyltransferase" evidence="1">
    <location>
        <begin position="1"/>
        <end position="118"/>
    </location>
</feature>
<dbReference type="InterPro" id="IPR016181">
    <property type="entry name" value="Acyl_CoA_acyltransferase"/>
</dbReference>
<dbReference type="CDD" id="cd04301">
    <property type="entry name" value="NAT_SF"/>
    <property type="match status" value="1"/>
</dbReference>
<proteinExistence type="predicted"/>
<dbReference type="Gene3D" id="3.40.630.30">
    <property type="match status" value="1"/>
</dbReference>
<reference evidence="2 3" key="1">
    <citation type="submission" date="2017-02" db="EMBL/GenBank/DDBJ databases">
        <authorList>
            <person name="Peterson S.W."/>
        </authorList>
    </citation>
    <scope>NUCLEOTIDE SEQUENCE [LARGE SCALE GENOMIC DNA]</scope>
    <source>
        <strain evidence="2 3">B Ar 00.02</strain>
    </source>
</reference>
<evidence type="ECO:0000313" key="3">
    <source>
        <dbReference type="Proteomes" id="UP000195913"/>
    </source>
</evidence>